<sequence length="85" mass="9317">MLTNSASLLLSSSHFVSPSFFTPVTGVCAALCRPQNKPGITHSNSEEEEEEAEDEVSRGSDAALTVLRCLSRRAHVLQHVHGRQW</sequence>
<evidence type="ECO:0008006" key="4">
    <source>
        <dbReference type="Google" id="ProtNLM"/>
    </source>
</evidence>
<evidence type="ECO:0000313" key="3">
    <source>
        <dbReference type="Proteomes" id="UP000693946"/>
    </source>
</evidence>
<evidence type="ECO:0000256" key="1">
    <source>
        <dbReference type="SAM" id="MobiDB-lite"/>
    </source>
</evidence>
<proteinExistence type="predicted"/>
<protein>
    <recommendedName>
        <fullName evidence="4">Secreted protein</fullName>
    </recommendedName>
</protein>
<reference evidence="2 3" key="1">
    <citation type="journal article" date="2021" name="Sci. Rep.">
        <title>Chromosome anchoring in Senegalese sole (Solea senegalensis) reveals sex-associated markers and genome rearrangements in flatfish.</title>
        <authorList>
            <person name="Guerrero-Cozar I."/>
            <person name="Gomez-Garrido J."/>
            <person name="Berbel C."/>
            <person name="Martinez-Blanch J.F."/>
            <person name="Alioto T."/>
            <person name="Claros M.G."/>
            <person name="Gagnaire P.A."/>
            <person name="Manchado M."/>
        </authorList>
    </citation>
    <scope>NUCLEOTIDE SEQUENCE [LARGE SCALE GENOMIC DNA]</scope>
    <source>
        <strain evidence="2">Sse05_10M</strain>
    </source>
</reference>
<keyword evidence="3" id="KW-1185">Reference proteome</keyword>
<accession>A0AAV6QF72</accession>
<dbReference type="AlphaFoldDB" id="A0AAV6QF72"/>
<evidence type="ECO:0000313" key="2">
    <source>
        <dbReference type="EMBL" id="KAG7489617.1"/>
    </source>
</evidence>
<dbReference type="EMBL" id="JAGKHQ010000017">
    <property type="protein sequence ID" value="KAG7489617.1"/>
    <property type="molecule type" value="Genomic_DNA"/>
</dbReference>
<feature type="region of interest" description="Disordered" evidence="1">
    <location>
        <begin position="36"/>
        <end position="59"/>
    </location>
</feature>
<comment type="caution">
    <text evidence="2">The sequence shown here is derived from an EMBL/GenBank/DDBJ whole genome shotgun (WGS) entry which is preliminary data.</text>
</comment>
<gene>
    <name evidence="2" type="ORF">JOB18_016209</name>
</gene>
<name>A0AAV6QF72_SOLSE</name>
<organism evidence="2 3">
    <name type="scientific">Solea senegalensis</name>
    <name type="common">Senegalese sole</name>
    <dbReference type="NCBI Taxonomy" id="28829"/>
    <lineage>
        <taxon>Eukaryota</taxon>
        <taxon>Metazoa</taxon>
        <taxon>Chordata</taxon>
        <taxon>Craniata</taxon>
        <taxon>Vertebrata</taxon>
        <taxon>Euteleostomi</taxon>
        <taxon>Actinopterygii</taxon>
        <taxon>Neopterygii</taxon>
        <taxon>Teleostei</taxon>
        <taxon>Neoteleostei</taxon>
        <taxon>Acanthomorphata</taxon>
        <taxon>Carangaria</taxon>
        <taxon>Pleuronectiformes</taxon>
        <taxon>Pleuronectoidei</taxon>
        <taxon>Soleidae</taxon>
        <taxon>Solea</taxon>
    </lineage>
</organism>
<dbReference type="Proteomes" id="UP000693946">
    <property type="component" value="Linkage Group LG5"/>
</dbReference>